<proteinExistence type="predicted"/>
<dbReference type="OrthoDB" id="2360973at2"/>
<evidence type="ECO:0000259" key="1">
    <source>
        <dbReference type="Pfam" id="PF20622"/>
    </source>
</evidence>
<protein>
    <submittedName>
        <fullName evidence="2">Lipoprotein</fullName>
    </submittedName>
</protein>
<dbReference type="InterPro" id="IPR012334">
    <property type="entry name" value="Pectin_lyas_fold"/>
</dbReference>
<dbReference type="SUPFAM" id="SSF51126">
    <property type="entry name" value="Pectin lyase-like"/>
    <property type="match status" value="1"/>
</dbReference>
<sequence length="519" mass="57647">MKKLYLLGVVSLITVLCLVILENSVIVKSASVIDLKPLIEQAGSGTLILKDKKEVTYIVNEPIRNVKCSIQGAPGGSSVKANFKGYGNSETPSLLHYQAGIHNIFIKNVSFDLAQIGRGAINFYQNTNIVVENCFFTGYSKTYGWRKVDSSICFTDSKNIIIRNNRFINNGYQYGRALSELNRCITIQGNAGDNYTIYNNEFTKVNQAIVVNGNKISKFNVYNNAFNAVIDNSIYLLDIPVANIYNNDFNKTKTTNSPDEGIVLSGGHFKITNNRAYNVLNKFIAINGTTKSVEVTNNNVKNEKTQQRPAVIAWRNNTAYTVQQLNFSNNKIDTDTAPANYDTIPIGRVKKLTIQANQFIVKGLANYQNLFSLQGQAEVDSVQITGNTVKPRAGSVIAKNACLLREKVPVVPQIKVLKMESNKFSGKYPAILNRIGGTVKLNGYRNRSKYMTGTYSGPVVRARLVVNGVAKQLGGAFMNGKFQFYVGGHTRYKSTDKVELIAYNANNKQLDRERVRIIK</sequence>
<name>W7BEB7_9LIST</name>
<accession>W7BEB7</accession>
<dbReference type="SMART" id="SM00710">
    <property type="entry name" value="PbH1"/>
    <property type="match status" value="3"/>
</dbReference>
<dbReference type="PATRIC" id="fig|1265819.5.peg.1900"/>
<evidence type="ECO:0000313" key="3">
    <source>
        <dbReference type="Proteomes" id="UP000019253"/>
    </source>
</evidence>
<dbReference type="InterPro" id="IPR006626">
    <property type="entry name" value="PbH1"/>
</dbReference>
<dbReference type="AlphaFoldDB" id="W7BEB7"/>
<dbReference type="InterPro" id="IPR046746">
    <property type="entry name" value="Big_15"/>
</dbReference>
<evidence type="ECO:0000313" key="2">
    <source>
        <dbReference type="EMBL" id="EUJ23160.1"/>
    </source>
</evidence>
<dbReference type="EMBL" id="AODD01000013">
    <property type="protein sequence ID" value="EUJ23160.1"/>
    <property type="molecule type" value="Genomic_DNA"/>
</dbReference>
<comment type="caution">
    <text evidence="2">The sequence shown here is derived from an EMBL/GenBank/DDBJ whole genome shotgun (WGS) entry which is preliminary data.</text>
</comment>
<feature type="domain" description="Bacterial Ig" evidence="1">
    <location>
        <begin position="437"/>
        <end position="518"/>
    </location>
</feature>
<reference evidence="2 3" key="1">
    <citation type="journal article" date="2014" name="Int. J. Syst. Evol. Microbiol.">
        <title>Listeria floridensis sp. nov., Listeria aquatica sp. nov., Listeria cornellensis sp. nov., Listeria riparia sp. nov. and Listeria grandensis sp. nov., from agricultural and natural environments.</title>
        <authorList>
            <person name="den Bakker H.C."/>
            <person name="Warchocki S."/>
            <person name="Wright E.M."/>
            <person name="Allred A.F."/>
            <person name="Ahlstrom C."/>
            <person name="Manuel C.S."/>
            <person name="Stasiewicz M.J."/>
            <person name="Burrell A."/>
            <person name="Roof S."/>
            <person name="Strawn L."/>
            <person name="Fortes E.D."/>
            <person name="Nightingale K.K."/>
            <person name="Kephart D."/>
            <person name="Wiedmann M."/>
        </authorList>
    </citation>
    <scope>NUCLEOTIDE SEQUENCE [LARGE SCALE GENOMIC DNA]</scope>
    <source>
        <strain evidence="3">FSL F6-971</strain>
    </source>
</reference>
<dbReference type="Pfam" id="PF20622">
    <property type="entry name" value="Big_15"/>
    <property type="match status" value="1"/>
</dbReference>
<keyword evidence="2" id="KW-0449">Lipoprotein</keyword>
<dbReference type="RefSeq" id="WP_051998539.1">
    <property type="nucleotide sequence ID" value="NZ_AODD01000013.1"/>
</dbReference>
<gene>
    <name evidence="2" type="ORF">PGRAN_09526</name>
</gene>
<dbReference type="Proteomes" id="UP000019253">
    <property type="component" value="Unassembled WGS sequence"/>
</dbReference>
<dbReference type="InterPro" id="IPR011050">
    <property type="entry name" value="Pectin_lyase_fold/virulence"/>
</dbReference>
<dbReference type="Gene3D" id="2.160.20.10">
    <property type="entry name" value="Single-stranded right-handed beta-helix, Pectin lyase-like"/>
    <property type="match status" value="1"/>
</dbReference>
<keyword evidence="3" id="KW-1185">Reference proteome</keyword>
<organism evidence="2 3">
    <name type="scientific">Listeria grandensis FSL F6-0971</name>
    <dbReference type="NCBI Taxonomy" id="1265819"/>
    <lineage>
        <taxon>Bacteria</taxon>
        <taxon>Bacillati</taxon>
        <taxon>Bacillota</taxon>
        <taxon>Bacilli</taxon>
        <taxon>Bacillales</taxon>
        <taxon>Listeriaceae</taxon>
        <taxon>Listeria</taxon>
    </lineage>
</organism>